<dbReference type="InterPro" id="IPR036271">
    <property type="entry name" value="Tet_transcr_reg_TetR-rel_C_sf"/>
</dbReference>
<evidence type="ECO:0000313" key="2">
    <source>
        <dbReference type="EMBL" id="MBS9525120.1"/>
    </source>
</evidence>
<dbReference type="InterPro" id="IPR041673">
    <property type="entry name" value="TetR_C_23"/>
</dbReference>
<protein>
    <submittedName>
        <fullName evidence="2">TetR/AcrR family transcriptional regulator</fullName>
    </submittedName>
</protein>
<keyword evidence="3" id="KW-1185">Reference proteome</keyword>
<dbReference type="EMBL" id="JAHCMY010000008">
    <property type="protein sequence ID" value="MBS9525120.1"/>
    <property type="molecule type" value="Genomic_DNA"/>
</dbReference>
<dbReference type="AlphaFoldDB" id="A0AAP2CM68"/>
<evidence type="ECO:0000313" key="3">
    <source>
        <dbReference type="Proteomes" id="UP001319104"/>
    </source>
</evidence>
<feature type="domain" description="Tetracyclin repressor-like C-terminal" evidence="1">
    <location>
        <begin position="90"/>
        <end position="217"/>
    </location>
</feature>
<reference evidence="2 3" key="1">
    <citation type="submission" date="2021-05" db="EMBL/GenBank/DDBJ databases">
        <authorList>
            <person name="Zhang Z.D."/>
            <person name="Osman G."/>
        </authorList>
    </citation>
    <scope>NUCLEOTIDE SEQUENCE [LARGE SCALE GENOMIC DNA]</scope>
    <source>
        <strain evidence="2 3">KCTC 32217</strain>
    </source>
</reference>
<dbReference type="RefSeq" id="WP_213945980.1">
    <property type="nucleotide sequence ID" value="NZ_JAHCMY010000008.1"/>
</dbReference>
<dbReference type="SUPFAM" id="SSF46689">
    <property type="entry name" value="Homeodomain-like"/>
    <property type="match status" value="1"/>
</dbReference>
<comment type="caution">
    <text evidence="2">The sequence shown here is derived from an EMBL/GenBank/DDBJ whole genome shotgun (WGS) entry which is preliminary data.</text>
</comment>
<dbReference type="Pfam" id="PF17931">
    <property type="entry name" value="TetR_C_23"/>
    <property type="match status" value="1"/>
</dbReference>
<dbReference type="SUPFAM" id="SSF48498">
    <property type="entry name" value="Tetracyclin repressor-like, C-terminal domain"/>
    <property type="match status" value="1"/>
</dbReference>
<sequence>MENQEENKVELRDRRTEIVEAYVHYVLEHGREPVSVFKFVKSLGMKEEEFYEYFTSFASIKSAVWEKIIDDTVRGMESQEVYQEYSAREKMLSFYFTLVEELKKHRSYLLSMYEGHLSFKRNVPMELKGFKEKFKAFSADVILEGKENEEIADRSFISDRYEDALWLETLFILQYWLKDTSPGFEKTDVAIEKSVSLAFDLMGKSALDSFLDLAKFIYQSK</sequence>
<dbReference type="Gene3D" id="1.10.357.10">
    <property type="entry name" value="Tetracycline Repressor, domain 2"/>
    <property type="match status" value="1"/>
</dbReference>
<dbReference type="InterPro" id="IPR009057">
    <property type="entry name" value="Homeodomain-like_sf"/>
</dbReference>
<organism evidence="2 3">
    <name type="scientific">Litoribacter ruber</name>
    <dbReference type="NCBI Taxonomy" id="702568"/>
    <lineage>
        <taxon>Bacteria</taxon>
        <taxon>Pseudomonadati</taxon>
        <taxon>Bacteroidota</taxon>
        <taxon>Cytophagia</taxon>
        <taxon>Cytophagales</taxon>
        <taxon>Cyclobacteriaceae</taxon>
        <taxon>Litoribacter</taxon>
    </lineage>
</organism>
<name>A0AAP2CM68_9BACT</name>
<gene>
    <name evidence="2" type="ORF">KI659_13955</name>
</gene>
<proteinExistence type="predicted"/>
<dbReference type="Proteomes" id="UP001319104">
    <property type="component" value="Unassembled WGS sequence"/>
</dbReference>
<evidence type="ECO:0000259" key="1">
    <source>
        <dbReference type="Pfam" id="PF17931"/>
    </source>
</evidence>
<accession>A0AAP2CM68</accession>